<sequence>MGGRWLCTHLMLSIVRPNPAFPARPPRQKQSSEMSASWRENNTKNCVEDPSATGQYVDPHRDAAFELAGPHCTYASRIGAEQARCALRRERIVFLGDSTMRQLFAAVACKLDGSKRPRVRQPGNLPKRSDDGRWPLKWVVYKNMVGSNQCELEVVEPKGTEKRRKEVLQFTWDVPGGDDIRASFHWAEHADDIERIAAMGAAAVPKGDANATIVIANVGLYYPARGTELCSNITTSIERAMNVLLNTTTLGRARVFWIETQTLPDQNSRKFLTEHVACSPSDRREQTNAMRPIRDGRVTLVRTHDVLAKNWRFSSATDLHQQYANEYRADVLFNHIGPLSCLRPRQGRSLSHTPVPAESPHRLTSIEPNKGLFVGNASQGLNLSSTSALVRRAWCRSLSQWCAAPGQWRYGELGGRYSMHTLDVWCKGRSVHPALSCGATERFESKREVTTHPHVAQAPGSFERKEMLFVHIPKTGGTTIEAVLKIPKNHALAFDRFQELERPTTFTVAVVRNPWDRALSWYRFCVAGAGPPPHPVAHCTFARKLNLGLRKSPGKKSAAEANALVADVVAAWLKTVLTERRYANLWVSTPMSVYVTHPLTGEFLVDALLRLEHIADDLEELCAIVGCDSRQIRTTHANPSKNKTSSILKIQSSWFKSGSGAPAFLSRPYQEVLTREARATIDDVWGVDAVVFNYTFD</sequence>
<dbReference type="Pfam" id="PF03567">
    <property type="entry name" value="Sulfotransfer_2"/>
    <property type="match status" value="1"/>
</dbReference>
<name>A0A8J2S920_9STRA</name>
<accession>A0A8J2S920</accession>
<proteinExistence type="predicted"/>
<dbReference type="GO" id="GO:0008146">
    <property type="term" value="F:sulfotransferase activity"/>
    <property type="evidence" value="ECO:0007669"/>
    <property type="project" value="InterPro"/>
</dbReference>
<dbReference type="SUPFAM" id="SSF52540">
    <property type="entry name" value="P-loop containing nucleoside triphosphate hydrolases"/>
    <property type="match status" value="2"/>
</dbReference>
<protein>
    <recommendedName>
        <fullName evidence="4">Sulfotransferase domain-containing protein</fullName>
    </recommendedName>
</protein>
<dbReference type="EMBL" id="CAKKNE010000002">
    <property type="protein sequence ID" value="CAH0367093.1"/>
    <property type="molecule type" value="Genomic_DNA"/>
</dbReference>
<evidence type="ECO:0000313" key="3">
    <source>
        <dbReference type="Proteomes" id="UP000789595"/>
    </source>
</evidence>
<dbReference type="Gene3D" id="3.40.50.300">
    <property type="entry name" value="P-loop containing nucleotide triphosphate hydrolases"/>
    <property type="match status" value="1"/>
</dbReference>
<dbReference type="OrthoDB" id="1932925at2759"/>
<comment type="caution">
    <text evidence="2">The sequence shown here is derived from an EMBL/GenBank/DDBJ whole genome shotgun (WGS) entry which is preliminary data.</text>
</comment>
<reference evidence="2" key="1">
    <citation type="submission" date="2021-11" db="EMBL/GenBank/DDBJ databases">
        <authorList>
            <consortium name="Genoscope - CEA"/>
            <person name="William W."/>
        </authorList>
    </citation>
    <scope>NUCLEOTIDE SEQUENCE</scope>
</reference>
<gene>
    <name evidence="2" type="ORF">PECAL_2P00980</name>
</gene>
<dbReference type="InterPro" id="IPR005331">
    <property type="entry name" value="Sulfotransferase"/>
</dbReference>
<dbReference type="GO" id="GO:0016020">
    <property type="term" value="C:membrane"/>
    <property type="evidence" value="ECO:0007669"/>
    <property type="project" value="InterPro"/>
</dbReference>
<feature type="compositionally biased region" description="Polar residues" evidence="1">
    <location>
        <begin position="28"/>
        <end position="45"/>
    </location>
</feature>
<evidence type="ECO:0000313" key="2">
    <source>
        <dbReference type="EMBL" id="CAH0367093.1"/>
    </source>
</evidence>
<evidence type="ECO:0000256" key="1">
    <source>
        <dbReference type="SAM" id="MobiDB-lite"/>
    </source>
</evidence>
<dbReference type="AlphaFoldDB" id="A0A8J2S920"/>
<organism evidence="2 3">
    <name type="scientific">Pelagomonas calceolata</name>
    <dbReference type="NCBI Taxonomy" id="35677"/>
    <lineage>
        <taxon>Eukaryota</taxon>
        <taxon>Sar</taxon>
        <taxon>Stramenopiles</taxon>
        <taxon>Ochrophyta</taxon>
        <taxon>Pelagophyceae</taxon>
        <taxon>Pelagomonadales</taxon>
        <taxon>Pelagomonadaceae</taxon>
        <taxon>Pelagomonas</taxon>
    </lineage>
</organism>
<dbReference type="InterPro" id="IPR027417">
    <property type="entry name" value="P-loop_NTPase"/>
</dbReference>
<feature type="region of interest" description="Disordered" evidence="1">
    <location>
        <begin position="19"/>
        <end position="47"/>
    </location>
</feature>
<evidence type="ECO:0008006" key="4">
    <source>
        <dbReference type="Google" id="ProtNLM"/>
    </source>
</evidence>
<dbReference type="Proteomes" id="UP000789595">
    <property type="component" value="Unassembled WGS sequence"/>
</dbReference>
<keyword evidence="3" id="KW-1185">Reference proteome</keyword>